<evidence type="ECO:0000259" key="2">
    <source>
        <dbReference type="Pfam" id="PF13962"/>
    </source>
</evidence>
<dbReference type="InterPro" id="IPR036770">
    <property type="entry name" value="Ankyrin_rpt-contain_sf"/>
</dbReference>
<proteinExistence type="predicted"/>
<dbReference type="RefSeq" id="XP_040951487.1">
    <property type="nucleotide sequence ID" value="XM_041095553.1"/>
</dbReference>
<dbReference type="Gene3D" id="1.25.40.20">
    <property type="entry name" value="Ankyrin repeat-containing domain"/>
    <property type="match status" value="1"/>
</dbReference>
<dbReference type="SUPFAM" id="SSF48403">
    <property type="entry name" value="Ankyrin repeat"/>
    <property type="match status" value="1"/>
</dbReference>
<keyword evidence="3" id="KW-1185">Reference proteome</keyword>
<evidence type="ECO:0000256" key="1">
    <source>
        <dbReference type="SAM" id="Phobius"/>
    </source>
</evidence>
<evidence type="ECO:0000313" key="4">
    <source>
        <dbReference type="RefSeq" id="XP_040951487.1"/>
    </source>
</evidence>
<dbReference type="GeneID" id="107899949"/>
<reference evidence="4" key="2">
    <citation type="submission" date="2025-08" db="UniProtKB">
        <authorList>
            <consortium name="RefSeq"/>
        </authorList>
    </citation>
    <scope>IDENTIFICATION</scope>
</reference>
<keyword evidence="1" id="KW-0472">Membrane</keyword>
<dbReference type="Pfam" id="PF13962">
    <property type="entry name" value="PGG"/>
    <property type="match status" value="1"/>
</dbReference>
<dbReference type="Proteomes" id="UP000818029">
    <property type="component" value="Chromosome D06"/>
</dbReference>
<dbReference type="PANTHER" id="PTHR24177:SF435">
    <property type="entry name" value="ANKYRIN REPEAT-CONTAINING PROTEIN NPR4-LIKE"/>
    <property type="match status" value="1"/>
</dbReference>
<name>A0ABM3A9H4_GOSHI</name>
<sequence length="554" mass="61588">MPPMGMAPSVPPMRKAPLVPPMLHQGNNAYLRPTLHLTLYKAALTGDWESATRVFEQNPKAATAMIMGSMYALHVAVVARKANEFVKKLVERMSLEEVAMVNGSGATTLSIAAAIGSTDAVKLLVYLVANKVEQYLELAKKKDFGLESPLCSIAVMHSAFFSSSELTLRDRLIDSCVPSTLSLENVANNSNRGDIENPANKSQASILPRVKQIHEMKLMHGEALKLVELLCMHAADLDPSGAVNIFKHPVFVAGTHGIPEIVEKIRESFPVAVQFYDNEGCNPFQRAVLFRHHKVFSLISRISHEQKLIVADNMDNFSNKMLHLVGNLAPPDQLNRVYGAALQMQRELQWEVEKVVPNIYQDARNIERKTPRMVFTEEYKELVKEGERWMKDAANSCSVVAALIATVVFAAAITVLGGTNGDSKFLVFKSEKAFVIFAMSDALSLFSSTTAILMFLSMLTARYVEDDFLQALPKRLIMGLLTLFISITTMMIAFSSTLYLVFGEAKTWILVCVAESTRVLVTLFIYLQFPLLVDMFYSTYGHGIFGKRSEKPLY</sequence>
<feature type="transmembrane region" description="Helical" evidence="1">
    <location>
        <begin position="433"/>
        <end position="456"/>
    </location>
</feature>
<organism evidence="3 4">
    <name type="scientific">Gossypium hirsutum</name>
    <name type="common">Upland cotton</name>
    <name type="synonym">Gossypium mexicanum</name>
    <dbReference type="NCBI Taxonomy" id="3635"/>
    <lineage>
        <taxon>Eukaryota</taxon>
        <taxon>Viridiplantae</taxon>
        <taxon>Streptophyta</taxon>
        <taxon>Embryophyta</taxon>
        <taxon>Tracheophyta</taxon>
        <taxon>Spermatophyta</taxon>
        <taxon>Magnoliopsida</taxon>
        <taxon>eudicotyledons</taxon>
        <taxon>Gunneridae</taxon>
        <taxon>Pentapetalae</taxon>
        <taxon>rosids</taxon>
        <taxon>malvids</taxon>
        <taxon>Malvales</taxon>
        <taxon>Malvaceae</taxon>
        <taxon>Malvoideae</taxon>
        <taxon>Gossypium</taxon>
    </lineage>
</organism>
<gene>
    <name evidence="4" type="primary">LOC107899949</name>
</gene>
<keyword evidence="1" id="KW-1133">Transmembrane helix</keyword>
<dbReference type="InterPro" id="IPR026961">
    <property type="entry name" value="PGG_dom"/>
</dbReference>
<keyword evidence="1" id="KW-0812">Transmembrane</keyword>
<protein>
    <recommendedName>
        <fullName evidence="2">PGG domain-containing protein</fullName>
    </recommendedName>
</protein>
<reference evidence="3" key="1">
    <citation type="journal article" date="2020" name="Nat. Genet.">
        <title>Genomic diversifications of five Gossypium allopolyploid species and their impact on cotton improvement.</title>
        <authorList>
            <person name="Chen Z.J."/>
            <person name="Sreedasyam A."/>
            <person name="Ando A."/>
            <person name="Song Q."/>
            <person name="De Santiago L.M."/>
            <person name="Hulse-Kemp A.M."/>
            <person name="Ding M."/>
            <person name="Ye W."/>
            <person name="Kirkbride R.C."/>
            <person name="Jenkins J."/>
            <person name="Plott C."/>
            <person name="Lovell J."/>
            <person name="Lin Y.M."/>
            <person name="Vaughn R."/>
            <person name="Liu B."/>
            <person name="Simpson S."/>
            <person name="Scheffler B.E."/>
            <person name="Wen L."/>
            <person name="Saski C.A."/>
            <person name="Grover C.E."/>
            <person name="Hu G."/>
            <person name="Conover J.L."/>
            <person name="Carlson J.W."/>
            <person name="Shu S."/>
            <person name="Boston L.B."/>
            <person name="Williams M."/>
            <person name="Peterson D.G."/>
            <person name="McGee K."/>
            <person name="Jones D.C."/>
            <person name="Wendel J.F."/>
            <person name="Stelly D.M."/>
            <person name="Grimwood J."/>
            <person name="Schmutz J."/>
        </authorList>
    </citation>
    <scope>NUCLEOTIDE SEQUENCE [LARGE SCALE GENOMIC DNA]</scope>
    <source>
        <strain evidence="3">cv. TM-1</strain>
    </source>
</reference>
<dbReference type="PANTHER" id="PTHR24177">
    <property type="entry name" value="CASKIN"/>
    <property type="match status" value="1"/>
</dbReference>
<feature type="domain" description="PGG" evidence="2">
    <location>
        <begin position="388"/>
        <end position="501"/>
    </location>
</feature>
<accession>A0ABM3A9H4</accession>
<feature type="transmembrane region" description="Helical" evidence="1">
    <location>
        <begin position="476"/>
        <end position="502"/>
    </location>
</feature>
<evidence type="ECO:0000313" key="3">
    <source>
        <dbReference type="Proteomes" id="UP000818029"/>
    </source>
</evidence>
<feature type="transmembrane region" description="Helical" evidence="1">
    <location>
        <begin position="393"/>
        <end position="413"/>
    </location>
</feature>